<evidence type="ECO:0000313" key="2">
    <source>
        <dbReference type="Proteomes" id="UP000292082"/>
    </source>
</evidence>
<name>A0A4Q9QDW2_9APHY</name>
<accession>A0A4Q9QDW2</accession>
<dbReference type="EMBL" id="ML145084">
    <property type="protein sequence ID" value="TBU66012.1"/>
    <property type="molecule type" value="Genomic_DNA"/>
</dbReference>
<reference evidence="1 2" key="1">
    <citation type="submission" date="2019-01" db="EMBL/GenBank/DDBJ databases">
        <title>Draft genome sequences of three monokaryotic isolates of the white-rot basidiomycete fungus Dichomitus squalens.</title>
        <authorList>
            <consortium name="DOE Joint Genome Institute"/>
            <person name="Lopez S.C."/>
            <person name="Andreopoulos B."/>
            <person name="Pangilinan J."/>
            <person name="Lipzen A."/>
            <person name="Riley R."/>
            <person name="Ahrendt S."/>
            <person name="Ng V."/>
            <person name="Barry K."/>
            <person name="Daum C."/>
            <person name="Grigoriev I.V."/>
            <person name="Hilden K.S."/>
            <person name="Makela M.R."/>
            <person name="de Vries R.P."/>
        </authorList>
    </citation>
    <scope>NUCLEOTIDE SEQUENCE [LARGE SCALE GENOMIC DNA]</scope>
    <source>
        <strain evidence="1 2">CBS 464.89</strain>
    </source>
</reference>
<protein>
    <submittedName>
        <fullName evidence="1">Uncharacterized protein</fullName>
    </submittedName>
</protein>
<gene>
    <name evidence="1" type="ORF">BD310DRAFT_912546</name>
</gene>
<evidence type="ECO:0000313" key="1">
    <source>
        <dbReference type="EMBL" id="TBU66012.1"/>
    </source>
</evidence>
<proteinExistence type="predicted"/>
<dbReference type="Proteomes" id="UP000292082">
    <property type="component" value="Unassembled WGS sequence"/>
</dbReference>
<dbReference type="AlphaFoldDB" id="A0A4Q9QDW2"/>
<sequence>MSAQNLSSNSPCTPLEPTFEFMDPSAIVREGHELMVRRQLLSLGHPEPVLSGESSLRDALQEVEKEEGAKTPEHAMTHFRPNTHTVAEEPQDPFDQAMSLPQNPIVQPMLEVNTGVVPTHTQLSYEILPAIDYPPSQNSTADSPEIRFVTHDGGELPLPWALDSRGDQLVDARISAPLPEDVAAKLNLRLHYPGCSEAYTRQIMSRRSTAAGEPISMKELAKKIAREMGAYITRERNRGCPMMFKGRPVELDDLLLWRLRRVSSGSWTADFKIARFDFPLTM</sequence>
<organism evidence="1 2">
    <name type="scientific">Dichomitus squalens</name>
    <dbReference type="NCBI Taxonomy" id="114155"/>
    <lineage>
        <taxon>Eukaryota</taxon>
        <taxon>Fungi</taxon>
        <taxon>Dikarya</taxon>
        <taxon>Basidiomycota</taxon>
        <taxon>Agaricomycotina</taxon>
        <taxon>Agaricomycetes</taxon>
        <taxon>Polyporales</taxon>
        <taxon>Polyporaceae</taxon>
        <taxon>Dichomitus</taxon>
    </lineage>
</organism>
<keyword evidence="2" id="KW-1185">Reference proteome</keyword>